<evidence type="ECO:0000313" key="4">
    <source>
        <dbReference type="EMBL" id="SHI19663.1"/>
    </source>
</evidence>
<evidence type="ECO:0000256" key="2">
    <source>
        <dbReference type="ARBA" id="ARBA00022679"/>
    </source>
</evidence>
<feature type="domain" description="Histidine-specific methyltransferase SAM-dependent" evidence="3">
    <location>
        <begin position="19"/>
        <end position="315"/>
    </location>
</feature>
<dbReference type="RefSeq" id="WP_073326123.1">
    <property type="nucleotide sequence ID" value="NZ_FQXG01000009.1"/>
</dbReference>
<keyword evidence="1 4" id="KW-0489">Methyltransferase</keyword>
<sequence>MPGSHPQPAPAWQRDSALQEVLDGLQQPQKTLSAKFFYDARGAALFDRICELPEYYLYRSEMAMLPAIARQLQAHFDGPMELVEFGAGSLVKVAELLAANPRFQRFYPIDIAGDHLRRAAEGLQQRFPKVAICPIEADFTQDVVLPERGSQRLGFFPGSTIGNFQPDQARSFLQRLRRSLGRGSHLLIGVDTKKCPHQLHRAYNDQAGVTAQFNLNILAHLNRRWQLGFATEQFRHYAFYHPGQGRIEMHLISEQDTELNIGPHRIDLAAGESIHTENSYKYTPDEFGQLAKSAGWQPVTHWLAEQERFAVYLLQAPQ</sequence>
<dbReference type="EMBL" id="FQXG01000009">
    <property type="protein sequence ID" value="SHI19663.1"/>
    <property type="molecule type" value="Genomic_DNA"/>
</dbReference>
<keyword evidence="5" id="KW-1185">Reference proteome</keyword>
<dbReference type="Pfam" id="PF10017">
    <property type="entry name" value="Methyltransf_33"/>
    <property type="match status" value="1"/>
</dbReference>
<dbReference type="GO" id="GO:0032259">
    <property type="term" value="P:methylation"/>
    <property type="evidence" value="ECO:0007669"/>
    <property type="project" value="UniProtKB-KW"/>
</dbReference>
<evidence type="ECO:0000256" key="1">
    <source>
        <dbReference type="ARBA" id="ARBA00022603"/>
    </source>
</evidence>
<name>A0A1M5Z703_9GAMM</name>
<dbReference type="GO" id="GO:0008168">
    <property type="term" value="F:methyltransferase activity"/>
    <property type="evidence" value="ECO:0007669"/>
    <property type="project" value="UniProtKB-KW"/>
</dbReference>
<dbReference type="InterPro" id="IPR035094">
    <property type="entry name" value="EgtD"/>
</dbReference>
<dbReference type="Proteomes" id="UP000184268">
    <property type="component" value="Unassembled WGS sequence"/>
</dbReference>
<evidence type="ECO:0000259" key="3">
    <source>
        <dbReference type="Pfam" id="PF10017"/>
    </source>
</evidence>
<dbReference type="STRING" id="299255.SAMN02745129_4722"/>
<evidence type="ECO:0000313" key="5">
    <source>
        <dbReference type="Proteomes" id="UP000184268"/>
    </source>
</evidence>
<dbReference type="InterPro" id="IPR051128">
    <property type="entry name" value="EgtD_Methyltrsf_superfamily"/>
</dbReference>
<dbReference type="SUPFAM" id="SSF53335">
    <property type="entry name" value="S-adenosyl-L-methionine-dependent methyltransferases"/>
    <property type="match status" value="1"/>
</dbReference>
<accession>A0A1M5Z703</accession>
<dbReference type="Gene3D" id="3.40.50.150">
    <property type="entry name" value="Vaccinia Virus protein VP39"/>
    <property type="match status" value="1"/>
</dbReference>
<dbReference type="InterPro" id="IPR019257">
    <property type="entry name" value="MeTrfase_dom"/>
</dbReference>
<dbReference type="PIRSF" id="PIRSF018005">
    <property type="entry name" value="UCP018005"/>
    <property type="match status" value="1"/>
</dbReference>
<proteinExistence type="predicted"/>
<dbReference type="OrthoDB" id="5289726at2"/>
<dbReference type="AlphaFoldDB" id="A0A1M5Z703"/>
<organism evidence="4 5">
    <name type="scientific">Ferrimonas marina</name>
    <dbReference type="NCBI Taxonomy" id="299255"/>
    <lineage>
        <taxon>Bacteria</taxon>
        <taxon>Pseudomonadati</taxon>
        <taxon>Pseudomonadota</taxon>
        <taxon>Gammaproteobacteria</taxon>
        <taxon>Alteromonadales</taxon>
        <taxon>Ferrimonadaceae</taxon>
        <taxon>Ferrimonas</taxon>
    </lineage>
</organism>
<protein>
    <submittedName>
        <fullName evidence="4">Dimethylhistidine N-methyltransferase</fullName>
    </submittedName>
</protein>
<dbReference type="PANTHER" id="PTHR43397:SF1">
    <property type="entry name" value="ERGOTHIONEINE BIOSYNTHESIS PROTEIN 1"/>
    <property type="match status" value="1"/>
</dbReference>
<reference evidence="4 5" key="1">
    <citation type="submission" date="2016-11" db="EMBL/GenBank/DDBJ databases">
        <authorList>
            <person name="Jaros S."/>
            <person name="Januszkiewicz K."/>
            <person name="Wedrychowicz H."/>
        </authorList>
    </citation>
    <scope>NUCLEOTIDE SEQUENCE [LARGE SCALE GENOMIC DNA]</scope>
    <source>
        <strain evidence="4 5">DSM 16917</strain>
    </source>
</reference>
<dbReference type="InterPro" id="IPR029063">
    <property type="entry name" value="SAM-dependent_MTases_sf"/>
</dbReference>
<keyword evidence="2 4" id="KW-0808">Transferase</keyword>
<dbReference type="PANTHER" id="PTHR43397">
    <property type="entry name" value="ERGOTHIONEINE BIOSYNTHESIS PROTEIN 1"/>
    <property type="match status" value="1"/>
</dbReference>
<gene>
    <name evidence="4" type="ORF">SAMN02745129_4722</name>
</gene>
<dbReference type="InterPro" id="IPR017804">
    <property type="entry name" value="MeTrfase_EgtD-like"/>
</dbReference>
<dbReference type="NCBIfam" id="TIGR03438">
    <property type="entry name" value="egtD_ergothio"/>
    <property type="match status" value="1"/>
</dbReference>